<feature type="region of interest" description="Disordered" evidence="1">
    <location>
        <begin position="69"/>
        <end position="115"/>
    </location>
</feature>
<evidence type="ECO:0000259" key="2">
    <source>
        <dbReference type="PROSITE" id="PS50090"/>
    </source>
</evidence>
<comment type="caution">
    <text evidence="3">The sequence shown here is derived from an EMBL/GenBank/DDBJ whole genome shotgun (WGS) entry which is preliminary data.</text>
</comment>
<organism evidence="3 4">
    <name type="scientific">Panicum miliaceum</name>
    <name type="common">Proso millet</name>
    <name type="synonym">Broomcorn millet</name>
    <dbReference type="NCBI Taxonomy" id="4540"/>
    <lineage>
        <taxon>Eukaryota</taxon>
        <taxon>Viridiplantae</taxon>
        <taxon>Streptophyta</taxon>
        <taxon>Embryophyta</taxon>
        <taxon>Tracheophyta</taxon>
        <taxon>Spermatophyta</taxon>
        <taxon>Magnoliopsida</taxon>
        <taxon>Liliopsida</taxon>
        <taxon>Poales</taxon>
        <taxon>Poaceae</taxon>
        <taxon>PACMAD clade</taxon>
        <taxon>Panicoideae</taxon>
        <taxon>Panicodae</taxon>
        <taxon>Paniceae</taxon>
        <taxon>Panicinae</taxon>
        <taxon>Panicum</taxon>
        <taxon>Panicum sect. Panicum</taxon>
    </lineage>
</organism>
<dbReference type="InterPro" id="IPR001005">
    <property type="entry name" value="SANT/Myb"/>
</dbReference>
<feature type="compositionally biased region" description="Basic residues" evidence="1">
    <location>
        <begin position="94"/>
        <end position="107"/>
    </location>
</feature>
<dbReference type="AlphaFoldDB" id="A0A3L6QJA7"/>
<proteinExistence type="predicted"/>
<dbReference type="EMBL" id="PQIB02000012">
    <property type="protein sequence ID" value="RLM79915.1"/>
    <property type="molecule type" value="Genomic_DNA"/>
</dbReference>
<accession>A0A3L6QJA7</accession>
<protein>
    <recommendedName>
        <fullName evidence="2">Myb-like domain-containing protein</fullName>
    </recommendedName>
</protein>
<evidence type="ECO:0000313" key="4">
    <source>
        <dbReference type="Proteomes" id="UP000275267"/>
    </source>
</evidence>
<dbReference type="PROSITE" id="PS50090">
    <property type="entry name" value="MYB_LIKE"/>
    <property type="match status" value="1"/>
</dbReference>
<feature type="region of interest" description="Disordered" evidence="1">
    <location>
        <begin position="14"/>
        <end position="39"/>
    </location>
</feature>
<evidence type="ECO:0000313" key="3">
    <source>
        <dbReference type="EMBL" id="RLM79915.1"/>
    </source>
</evidence>
<dbReference type="PANTHER" id="PTHR33492">
    <property type="entry name" value="OSJNBA0043A12.37 PROTEIN-RELATED"/>
    <property type="match status" value="1"/>
</dbReference>
<feature type="compositionally biased region" description="Pro residues" evidence="1">
    <location>
        <begin position="171"/>
        <end position="182"/>
    </location>
</feature>
<sequence length="438" mass="46751">MGRGDDQMRRIEDEGLDDLLVPPAQTPAQAQDGNRWAGPMRKRDGGWWKWNWLELLPVCLCLPLTAPGSTTTHAHQRAHSGLELPTPRVASRAPARRPRRPQPHGHRLTVPSPMDPAAADLQCVIQALPAHSKAVQPPPLVQALPAHHSPAKTHPPPAPASSPAGPKRRPPPTPPGPAPPSPRRTRSGGAPEWTPAETLALVAEVAAVDDGWSRSVSAFQKWAMVAENLAASEALASSGTARRRGSKRAAAECRRRWEALAAEYGAVRRWEVRTGGRYWEMGAAARRKAGLPVEFDVEVYGAMDALIRVEEALLAGAAGGGGGGEEVEGLVGSGAGVEVEGHEVGTNSEPEKSQNNALDLANKLQENAQHIHTILNDETDEDAGQNHALACLVSPDAMATTRQKADELIKSLGGLVSYLNQFTELVKESGFENIVGMT</sequence>
<name>A0A3L6QJA7_PANMI</name>
<keyword evidence="4" id="KW-1185">Reference proteome</keyword>
<feature type="domain" description="Myb-like" evidence="2">
    <location>
        <begin position="193"/>
        <end position="261"/>
    </location>
</feature>
<dbReference type="PANTHER" id="PTHR33492:SF4">
    <property type="entry name" value="OS02G0174300 PROTEIN"/>
    <property type="match status" value="1"/>
</dbReference>
<dbReference type="OrthoDB" id="1927263at2759"/>
<reference evidence="4" key="1">
    <citation type="journal article" date="2019" name="Nat. Commun.">
        <title>The genome of broomcorn millet.</title>
        <authorList>
            <person name="Zou C."/>
            <person name="Miki D."/>
            <person name="Li D."/>
            <person name="Tang Q."/>
            <person name="Xiao L."/>
            <person name="Rajput S."/>
            <person name="Deng P."/>
            <person name="Jia W."/>
            <person name="Huang R."/>
            <person name="Zhang M."/>
            <person name="Sun Y."/>
            <person name="Hu J."/>
            <person name="Fu X."/>
            <person name="Schnable P.S."/>
            <person name="Li F."/>
            <person name="Zhang H."/>
            <person name="Feng B."/>
            <person name="Zhu X."/>
            <person name="Liu R."/>
            <person name="Schnable J.C."/>
            <person name="Zhu J.-K."/>
            <person name="Zhang H."/>
        </authorList>
    </citation>
    <scope>NUCLEOTIDE SEQUENCE [LARGE SCALE GENOMIC DNA]</scope>
</reference>
<gene>
    <name evidence="3" type="ORF">C2845_PM12G04290</name>
</gene>
<feature type="region of interest" description="Disordered" evidence="1">
    <location>
        <begin position="143"/>
        <end position="192"/>
    </location>
</feature>
<dbReference type="Proteomes" id="UP000275267">
    <property type="component" value="Unassembled WGS sequence"/>
</dbReference>
<dbReference type="STRING" id="4540.A0A3L6QJA7"/>
<evidence type="ECO:0000256" key="1">
    <source>
        <dbReference type="SAM" id="MobiDB-lite"/>
    </source>
</evidence>